<feature type="transmembrane region" description="Helical" evidence="1">
    <location>
        <begin position="81"/>
        <end position="100"/>
    </location>
</feature>
<accession>A0ABR5AY68</accession>
<dbReference type="RefSeq" id="WP_041097283.1">
    <property type="nucleotide sequence ID" value="NZ_BSSZ01000002.1"/>
</dbReference>
<keyword evidence="3" id="KW-1185">Reference proteome</keyword>
<feature type="transmembrane region" description="Helical" evidence="1">
    <location>
        <begin position="53"/>
        <end position="75"/>
    </location>
</feature>
<evidence type="ECO:0008006" key="4">
    <source>
        <dbReference type="Google" id="ProtNLM"/>
    </source>
</evidence>
<evidence type="ECO:0000313" key="2">
    <source>
        <dbReference type="EMBL" id="KIL79679.1"/>
    </source>
</evidence>
<organism evidence="2 3">
    <name type="scientific">Bacillus badius</name>
    <dbReference type="NCBI Taxonomy" id="1455"/>
    <lineage>
        <taxon>Bacteria</taxon>
        <taxon>Bacillati</taxon>
        <taxon>Bacillota</taxon>
        <taxon>Bacilli</taxon>
        <taxon>Bacillales</taxon>
        <taxon>Bacillaceae</taxon>
        <taxon>Pseudobacillus</taxon>
    </lineage>
</organism>
<protein>
    <recommendedName>
        <fullName evidence="4">DUF2157 domain-containing protein</fullName>
    </recommendedName>
</protein>
<comment type="caution">
    <text evidence="2">The sequence shown here is derived from an EMBL/GenBank/DDBJ whole genome shotgun (WGS) entry which is preliminary data.</text>
</comment>
<dbReference type="EMBL" id="JXLP01000002">
    <property type="protein sequence ID" value="KIL79679.1"/>
    <property type="molecule type" value="Genomic_DNA"/>
</dbReference>
<dbReference type="Proteomes" id="UP000031982">
    <property type="component" value="Unassembled WGS sequence"/>
</dbReference>
<gene>
    <name evidence="2" type="ORF">SD77_2133</name>
</gene>
<feature type="transmembrane region" description="Helical" evidence="1">
    <location>
        <begin position="135"/>
        <end position="151"/>
    </location>
</feature>
<reference evidence="2 3" key="1">
    <citation type="submission" date="2015-01" db="EMBL/GenBank/DDBJ databases">
        <title>Genome Assembly of Bacillus badius MTCC 1458.</title>
        <authorList>
            <person name="Verma A."/>
            <person name="Khatri I."/>
            <person name="Mual P."/>
            <person name="Subramanian S."/>
            <person name="Krishnamurthi S."/>
        </authorList>
    </citation>
    <scope>NUCLEOTIDE SEQUENCE [LARGE SCALE GENOMIC DNA]</scope>
    <source>
        <strain evidence="2 3">MTCC 1458</strain>
    </source>
</reference>
<keyword evidence="1" id="KW-1133">Transmembrane helix</keyword>
<evidence type="ECO:0000256" key="1">
    <source>
        <dbReference type="SAM" id="Phobius"/>
    </source>
</evidence>
<feature type="transmembrane region" description="Helical" evidence="1">
    <location>
        <begin position="158"/>
        <end position="176"/>
    </location>
</feature>
<keyword evidence="1" id="KW-0812">Transmembrane</keyword>
<feature type="transmembrane region" description="Helical" evidence="1">
    <location>
        <begin position="105"/>
        <end position="123"/>
    </location>
</feature>
<keyword evidence="1" id="KW-0472">Membrane</keyword>
<name>A0ABR5AY68_BACBA</name>
<evidence type="ECO:0000313" key="3">
    <source>
        <dbReference type="Proteomes" id="UP000031982"/>
    </source>
</evidence>
<proteinExistence type="predicted"/>
<sequence length="177" mass="20361">MKDEKKQIILNEISFWKQNHMLPEQYCDYLLTLYTQGEELPENAAKRISAKRLFAVSLFAALLLTGISLFVLYFTELSFPLQMTILAAFVVLLTAFAIYFSKKGFFLPFLYAAAAVLFLIFTVELHERLWGENAASLYALLFFHCLIWWAAGRKLGQIYFTISAWLGAALLLIFMFV</sequence>